<dbReference type="KEGG" id="cvn:111128198"/>
<dbReference type="InterPro" id="IPR042508">
    <property type="entry name" value="FBXW5"/>
</dbReference>
<dbReference type="SMART" id="SM00320">
    <property type="entry name" value="WD40"/>
    <property type="match status" value="2"/>
</dbReference>
<name>A0A8B8DQZ0_CRAVI</name>
<dbReference type="InterPro" id="IPR015943">
    <property type="entry name" value="WD40/YVTN_repeat-like_dom_sf"/>
</dbReference>
<dbReference type="Gene3D" id="2.130.10.10">
    <property type="entry name" value="YVTN repeat-like/Quinoprotein amine dehydrogenase"/>
    <property type="match status" value="2"/>
</dbReference>
<protein>
    <submittedName>
        <fullName evidence="4">Uncharacterized protein LOC111128198</fullName>
    </submittedName>
</protein>
<dbReference type="OrthoDB" id="192402at2759"/>
<dbReference type="Pfam" id="PF12937">
    <property type="entry name" value="F-box-like"/>
    <property type="match status" value="1"/>
</dbReference>
<dbReference type="PROSITE" id="PS50082">
    <property type="entry name" value="WD_REPEATS_2"/>
    <property type="match status" value="2"/>
</dbReference>
<keyword evidence="1" id="KW-0853">WD repeat</keyword>
<sequence>MAYNDWGKLTDPILLDVFSYLDSHDLITAAQICKNWYRVSQDETLWRRLVFKRLGCSYSCPVDATWKTELKRLIYHVPVQLHQTCEEHKDEIFYVCFSSNGEMIATCGKDGYVKVWKYGSNTELLYSMQLFEDYEYINYVEFNEANTHIIAHCRPATEEILDMDSSLVIFSITKGSLCPVAVMEEVFPSFRGTWLDNQMFLSASDDAVTQLDLLACKFQEDDIAFSTMEDLVLTENIESKIVLKISFEDDFSPEFVKVIDWSEWKGETSNCNASNSSVRSATSEKVVALYVSEPDNFSRNKLAFYRINLDLASPVTSEPLRTIDVTCLGLQLSMDHRVLVCNIRRITNVDDGELHIEKDVVTMVVSMQNSETSPDMFGENFPLERPQTSKHVFPSVSPDYLATESDPDVIFIWDRRSHQVISKLSHAIPGKENGVSAVAFHPADQEVLVTVSDDCKLRIWMSRNKINSVSPTLDT</sequence>
<proteinExistence type="predicted"/>
<dbReference type="PANTHER" id="PTHR20995">
    <property type="entry name" value="F-BOX/WD REPEAT-CONTAINING PROTEIN 5"/>
    <property type="match status" value="1"/>
</dbReference>
<organism evidence="3 4">
    <name type="scientific">Crassostrea virginica</name>
    <name type="common">Eastern oyster</name>
    <dbReference type="NCBI Taxonomy" id="6565"/>
    <lineage>
        <taxon>Eukaryota</taxon>
        <taxon>Metazoa</taxon>
        <taxon>Spiralia</taxon>
        <taxon>Lophotrochozoa</taxon>
        <taxon>Mollusca</taxon>
        <taxon>Bivalvia</taxon>
        <taxon>Autobranchia</taxon>
        <taxon>Pteriomorphia</taxon>
        <taxon>Ostreida</taxon>
        <taxon>Ostreoidea</taxon>
        <taxon>Ostreidae</taxon>
        <taxon>Crassostrea</taxon>
    </lineage>
</organism>
<dbReference type="PROSITE" id="PS50181">
    <property type="entry name" value="FBOX"/>
    <property type="match status" value="1"/>
</dbReference>
<dbReference type="GO" id="GO:0080008">
    <property type="term" value="C:Cul4-RING E3 ubiquitin ligase complex"/>
    <property type="evidence" value="ECO:0007669"/>
    <property type="project" value="InterPro"/>
</dbReference>
<dbReference type="GO" id="GO:0016567">
    <property type="term" value="P:protein ubiquitination"/>
    <property type="evidence" value="ECO:0007669"/>
    <property type="project" value="InterPro"/>
</dbReference>
<dbReference type="GeneID" id="111128198"/>
<dbReference type="Pfam" id="PF00400">
    <property type="entry name" value="WD40"/>
    <property type="match status" value="2"/>
</dbReference>
<dbReference type="InterPro" id="IPR036322">
    <property type="entry name" value="WD40_repeat_dom_sf"/>
</dbReference>
<dbReference type="PROSITE" id="PS50294">
    <property type="entry name" value="WD_REPEATS_REGION"/>
    <property type="match status" value="1"/>
</dbReference>
<feature type="repeat" description="WD" evidence="1">
    <location>
        <begin position="428"/>
        <end position="460"/>
    </location>
</feature>
<gene>
    <name evidence="4" type="primary">LOC111128198</name>
</gene>
<reference evidence="4" key="1">
    <citation type="submission" date="2025-08" db="UniProtKB">
        <authorList>
            <consortium name="RefSeq"/>
        </authorList>
    </citation>
    <scope>IDENTIFICATION</scope>
    <source>
        <tissue evidence="4">Whole sample</tissue>
    </source>
</reference>
<dbReference type="GO" id="GO:0019005">
    <property type="term" value="C:SCF ubiquitin ligase complex"/>
    <property type="evidence" value="ECO:0007669"/>
    <property type="project" value="InterPro"/>
</dbReference>
<keyword evidence="3" id="KW-1185">Reference proteome</keyword>
<dbReference type="Gene3D" id="1.20.1280.50">
    <property type="match status" value="1"/>
</dbReference>
<dbReference type="SUPFAM" id="SSF81383">
    <property type="entry name" value="F-box domain"/>
    <property type="match status" value="1"/>
</dbReference>
<dbReference type="InterPro" id="IPR001680">
    <property type="entry name" value="WD40_rpt"/>
</dbReference>
<dbReference type="InterPro" id="IPR036047">
    <property type="entry name" value="F-box-like_dom_sf"/>
</dbReference>
<dbReference type="SUPFAM" id="SSF50978">
    <property type="entry name" value="WD40 repeat-like"/>
    <property type="match status" value="1"/>
</dbReference>
<dbReference type="AlphaFoldDB" id="A0A8B8DQZ0"/>
<dbReference type="SMART" id="SM00256">
    <property type="entry name" value="FBOX"/>
    <property type="match status" value="1"/>
</dbReference>
<feature type="repeat" description="WD" evidence="1">
    <location>
        <begin position="85"/>
        <end position="126"/>
    </location>
</feature>
<dbReference type="Proteomes" id="UP000694844">
    <property type="component" value="Chromosome 4"/>
</dbReference>
<accession>A0A8B8DQZ0</accession>
<dbReference type="InterPro" id="IPR001810">
    <property type="entry name" value="F-box_dom"/>
</dbReference>
<dbReference type="PANTHER" id="PTHR20995:SF17">
    <property type="entry name" value="F-BOX_WD REPEAT-CONTAINING PROTEIN 5"/>
    <property type="match status" value="1"/>
</dbReference>
<evidence type="ECO:0000313" key="4">
    <source>
        <dbReference type="RefSeq" id="XP_022329396.1"/>
    </source>
</evidence>
<dbReference type="RefSeq" id="XP_022329396.1">
    <property type="nucleotide sequence ID" value="XM_022473688.1"/>
</dbReference>
<evidence type="ECO:0000256" key="1">
    <source>
        <dbReference type="PROSITE-ProRule" id="PRU00221"/>
    </source>
</evidence>
<evidence type="ECO:0000313" key="3">
    <source>
        <dbReference type="Proteomes" id="UP000694844"/>
    </source>
</evidence>
<feature type="domain" description="F-box" evidence="2">
    <location>
        <begin position="3"/>
        <end position="49"/>
    </location>
</feature>
<evidence type="ECO:0000259" key="2">
    <source>
        <dbReference type="PROSITE" id="PS50181"/>
    </source>
</evidence>